<dbReference type="Pfam" id="PF13391">
    <property type="entry name" value="HNH_2"/>
    <property type="match status" value="1"/>
</dbReference>
<feature type="region of interest" description="Disordered" evidence="1">
    <location>
        <begin position="85"/>
        <end position="108"/>
    </location>
</feature>
<gene>
    <name evidence="3" type="ORF">MCHLO_01639</name>
</gene>
<protein>
    <recommendedName>
        <fullName evidence="2">HNH nuclease domain-containing protein</fullName>
    </recommendedName>
</protein>
<organism evidence="3 4">
    <name type="scientific">Mycena chlorophos</name>
    <name type="common">Agaric fungus</name>
    <name type="synonym">Agaricus chlorophos</name>
    <dbReference type="NCBI Taxonomy" id="658473"/>
    <lineage>
        <taxon>Eukaryota</taxon>
        <taxon>Fungi</taxon>
        <taxon>Dikarya</taxon>
        <taxon>Basidiomycota</taxon>
        <taxon>Agaricomycotina</taxon>
        <taxon>Agaricomycetes</taxon>
        <taxon>Agaricomycetidae</taxon>
        <taxon>Agaricales</taxon>
        <taxon>Marasmiineae</taxon>
        <taxon>Mycenaceae</taxon>
        <taxon>Mycena</taxon>
    </lineage>
</organism>
<sequence>MMKLGDWQEILRVPVDRLAFCSPVLRWLLFVACRIWGPTSEGHLTVHSPTGLEVDIDATPPALPSVTYYFHCPGPPRLPDVQKMMERSTTSSMSSGTPTTSHHNPSFGSDVQERDISCILYPAQPRENEHGVQACHCIPHAKGIDYLRGLNIHRGVTAPLAVDNIDDVRNGLFLSDGLRTEWLRQTVGLLLIPNEYIRVQDLTTPIFTANPIPPDDVPRLVLNIFRNELLAPMLRYSIHNNCVLRYTPSPSAVPAYLLDYVYICAVIAQFGSKDFPRTTWSPPPPPLVGPSSDKNFLSGREMSTEHDGGDEEAEQSNWEILTIIGAQNNPSLEAWRRGVE</sequence>
<feature type="region of interest" description="Disordered" evidence="1">
    <location>
        <begin position="279"/>
        <end position="314"/>
    </location>
</feature>
<evidence type="ECO:0000313" key="3">
    <source>
        <dbReference type="EMBL" id="GAT43983.1"/>
    </source>
</evidence>
<evidence type="ECO:0000259" key="2">
    <source>
        <dbReference type="Pfam" id="PF13391"/>
    </source>
</evidence>
<dbReference type="InterPro" id="IPR003615">
    <property type="entry name" value="HNH_nuc"/>
</dbReference>
<evidence type="ECO:0000313" key="4">
    <source>
        <dbReference type="Proteomes" id="UP000815677"/>
    </source>
</evidence>
<feature type="domain" description="HNH nuclease" evidence="2">
    <location>
        <begin position="129"/>
        <end position="182"/>
    </location>
</feature>
<keyword evidence="4" id="KW-1185">Reference proteome</keyword>
<name>A0ABQ0KYU0_MYCCL</name>
<reference evidence="3" key="1">
    <citation type="submission" date="2014-09" db="EMBL/GenBank/DDBJ databases">
        <title>Genome sequence of the luminous mushroom Mycena chlorophos for searching fungal bioluminescence genes.</title>
        <authorList>
            <person name="Tanaka Y."/>
            <person name="Kasuga D."/>
            <person name="Oba Y."/>
            <person name="Hase S."/>
            <person name="Sato K."/>
            <person name="Oba Y."/>
            <person name="Sakakibara Y."/>
        </authorList>
    </citation>
    <scope>NUCLEOTIDE SEQUENCE</scope>
</reference>
<dbReference type="EMBL" id="DF839522">
    <property type="protein sequence ID" value="GAT43983.1"/>
    <property type="molecule type" value="Genomic_DNA"/>
</dbReference>
<accession>A0ABQ0KYU0</accession>
<dbReference type="Proteomes" id="UP000815677">
    <property type="component" value="Unassembled WGS sequence"/>
</dbReference>
<evidence type="ECO:0000256" key="1">
    <source>
        <dbReference type="SAM" id="MobiDB-lite"/>
    </source>
</evidence>
<feature type="compositionally biased region" description="Low complexity" evidence="1">
    <location>
        <begin position="88"/>
        <end position="101"/>
    </location>
</feature>
<proteinExistence type="predicted"/>